<protein>
    <recommendedName>
        <fullName evidence="3">Enoyl-CoA hydratase</fullName>
    </recommendedName>
</protein>
<dbReference type="Proteomes" id="UP000653493">
    <property type="component" value="Unassembled WGS sequence"/>
</dbReference>
<dbReference type="SUPFAM" id="SSF52096">
    <property type="entry name" value="ClpP/crotonase"/>
    <property type="match status" value="1"/>
</dbReference>
<dbReference type="PANTHER" id="PTHR43459:SF1">
    <property type="entry name" value="EG:BACN32G11.4 PROTEIN"/>
    <property type="match status" value="1"/>
</dbReference>
<dbReference type="Gene3D" id="3.90.226.10">
    <property type="entry name" value="2-enoyl-CoA Hydratase, Chain A, domain 1"/>
    <property type="match status" value="1"/>
</dbReference>
<proteinExistence type="predicted"/>
<keyword evidence="2" id="KW-1185">Reference proteome</keyword>
<evidence type="ECO:0000313" key="1">
    <source>
        <dbReference type="EMBL" id="GGS60266.1"/>
    </source>
</evidence>
<gene>
    <name evidence="1" type="ORF">GCM10010238_56720</name>
</gene>
<dbReference type="EMBL" id="BMSL01000024">
    <property type="protein sequence ID" value="GGS60266.1"/>
    <property type="molecule type" value="Genomic_DNA"/>
</dbReference>
<dbReference type="InterPro" id="IPR053545">
    <property type="entry name" value="Enoyl-CoA_hydratase-like"/>
</dbReference>
<reference evidence="1" key="1">
    <citation type="journal article" date="2014" name="Int. J. Syst. Evol. Microbiol.">
        <title>Complete genome sequence of Corynebacterium casei LMG S-19264T (=DSM 44701T), isolated from a smear-ripened cheese.</title>
        <authorList>
            <consortium name="US DOE Joint Genome Institute (JGI-PGF)"/>
            <person name="Walter F."/>
            <person name="Albersmeier A."/>
            <person name="Kalinowski J."/>
            <person name="Ruckert C."/>
        </authorList>
    </citation>
    <scope>NUCLEOTIDE SEQUENCE</scope>
    <source>
        <strain evidence="1">JCM 4234</strain>
    </source>
</reference>
<dbReference type="InterPro" id="IPR029045">
    <property type="entry name" value="ClpP/crotonase-like_dom_sf"/>
</dbReference>
<sequence length="221" mass="22654">MSEALTLTVDGSEPLTAATVKAVQDVCDRAEDQDAHGPLAVHATGTPSGDWTGGLDVMLVSKWERVLRRLERLPVATVAVADGECGGPALDVFLAADVRAVTPGARLLVARDAAGTTWPGMAGYRLVQLAGPAGVRRAVLFGLPVEGPEALRLGLADDLVDDPAAAVAAVAGLTSGLSGKELAIRRQLLFDAASTSFEDALGPHLAACDRALRGTAREAAS</sequence>
<accession>A0A918LK04</accession>
<dbReference type="PANTHER" id="PTHR43459">
    <property type="entry name" value="ENOYL-COA HYDRATASE"/>
    <property type="match status" value="1"/>
</dbReference>
<dbReference type="CDD" id="cd06558">
    <property type="entry name" value="crotonase-like"/>
    <property type="match status" value="1"/>
</dbReference>
<evidence type="ECO:0008006" key="3">
    <source>
        <dbReference type="Google" id="ProtNLM"/>
    </source>
</evidence>
<dbReference type="AlphaFoldDB" id="A0A918LK04"/>
<reference evidence="1" key="2">
    <citation type="submission" date="2020-09" db="EMBL/GenBank/DDBJ databases">
        <authorList>
            <person name="Sun Q."/>
            <person name="Ohkuma M."/>
        </authorList>
    </citation>
    <scope>NUCLEOTIDE SEQUENCE</scope>
    <source>
        <strain evidence="1">JCM 4234</strain>
    </source>
</reference>
<name>A0A918LK04_STRGD</name>
<comment type="caution">
    <text evidence="1">The sequence shown here is derived from an EMBL/GenBank/DDBJ whole genome shotgun (WGS) entry which is preliminary data.</text>
</comment>
<evidence type="ECO:0000313" key="2">
    <source>
        <dbReference type="Proteomes" id="UP000653493"/>
    </source>
</evidence>
<organism evidence="1 2">
    <name type="scientific">Streptomyces griseoviridis</name>
    <dbReference type="NCBI Taxonomy" id="45398"/>
    <lineage>
        <taxon>Bacteria</taxon>
        <taxon>Bacillati</taxon>
        <taxon>Actinomycetota</taxon>
        <taxon>Actinomycetes</taxon>
        <taxon>Kitasatosporales</taxon>
        <taxon>Streptomycetaceae</taxon>
        <taxon>Streptomyces</taxon>
    </lineage>
</organism>
<dbReference type="NCBIfam" id="NF042431">
    <property type="entry name" value="EnCoAhydt_DpgB"/>
    <property type="match status" value="1"/>
</dbReference>